<reference evidence="5 6" key="1">
    <citation type="submission" date="2019-08" db="EMBL/GenBank/DDBJ databases">
        <authorList>
            <person name="Alioto T."/>
            <person name="Alioto T."/>
            <person name="Gomez Garrido J."/>
        </authorList>
    </citation>
    <scope>NUCLEOTIDE SEQUENCE [LARGE SCALE GENOMIC DNA]</scope>
</reference>
<dbReference type="Pfam" id="PF02146">
    <property type="entry name" value="SIR2"/>
    <property type="match status" value="1"/>
</dbReference>
<feature type="binding site" evidence="3">
    <location>
        <position position="275"/>
    </location>
    <ligand>
        <name>Zn(2+)</name>
        <dbReference type="ChEBI" id="CHEBI:29105"/>
    </ligand>
</feature>
<evidence type="ECO:0000256" key="3">
    <source>
        <dbReference type="PROSITE-ProRule" id="PRU00236"/>
    </source>
</evidence>
<evidence type="ECO:0000256" key="1">
    <source>
        <dbReference type="ARBA" id="ARBA00022679"/>
    </source>
</evidence>
<dbReference type="GO" id="GO:0046872">
    <property type="term" value="F:metal ion binding"/>
    <property type="evidence" value="ECO:0007669"/>
    <property type="project" value="UniProtKB-KW"/>
</dbReference>
<keyword evidence="3" id="KW-0862">Zinc</keyword>
<evidence type="ECO:0000256" key="2">
    <source>
        <dbReference type="ARBA" id="ARBA00023027"/>
    </source>
</evidence>
<dbReference type="Gene3D" id="3.40.50.1220">
    <property type="entry name" value="TPP-binding domain"/>
    <property type="match status" value="1"/>
</dbReference>
<evidence type="ECO:0000313" key="6">
    <source>
        <dbReference type="Proteomes" id="UP000325440"/>
    </source>
</evidence>
<organism evidence="5 6">
    <name type="scientific">Cinara cedri</name>
    <dbReference type="NCBI Taxonomy" id="506608"/>
    <lineage>
        <taxon>Eukaryota</taxon>
        <taxon>Metazoa</taxon>
        <taxon>Ecdysozoa</taxon>
        <taxon>Arthropoda</taxon>
        <taxon>Hexapoda</taxon>
        <taxon>Insecta</taxon>
        <taxon>Pterygota</taxon>
        <taxon>Neoptera</taxon>
        <taxon>Paraneoptera</taxon>
        <taxon>Hemiptera</taxon>
        <taxon>Sternorrhyncha</taxon>
        <taxon>Aphidomorpha</taxon>
        <taxon>Aphidoidea</taxon>
        <taxon>Aphididae</taxon>
        <taxon>Lachninae</taxon>
        <taxon>Cinara</taxon>
    </lineage>
</organism>
<keyword evidence="1" id="KW-0808">Transferase</keyword>
<dbReference type="NCBIfam" id="NF003738">
    <property type="entry name" value="PRK05333.1"/>
    <property type="match status" value="1"/>
</dbReference>
<gene>
    <name evidence="5" type="ORF">CINCED_3A020592</name>
</gene>
<accession>A0A5E4M9L9</accession>
<dbReference type="PANTHER" id="PTHR11085">
    <property type="entry name" value="NAD-DEPENDENT PROTEIN DEACYLASE SIRTUIN-5, MITOCHONDRIAL-RELATED"/>
    <property type="match status" value="1"/>
</dbReference>
<dbReference type="EMBL" id="CABPRJ010000483">
    <property type="protein sequence ID" value="VVC28753.1"/>
    <property type="molecule type" value="Genomic_DNA"/>
</dbReference>
<dbReference type="GO" id="GO:0070403">
    <property type="term" value="F:NAD+ binding"/>
    <property type="evidence" value="ECO:0007669"/>
    <property type="project" value="InterPro"/>
</dbReference>
<evidence type="ECO:0000259" key="4">
    <source>
        <dbReference type="PROSITE" id="PS50305"/>
    </source>
</evidence>
<keyword evidence="3" id="KW-0479">Metal-binding</keyword>
<dbReference type="GO" id="GO:0005759">
    <property type="term" value="C:mitochondrial matrix"/>
    <property type="evidence" value="ECO:0007669"/>
    <property type="project" value="TreeGrafter"/>
</dbReference>
<feature type="binding site" evidence="3">
    <location>
        <position position="278"/>
    </location>
    <ligand>
        <name>Zn(2+)</name>
        <dbReference type="ChEBI" id="CHEBI:29105"/>
    </ligand>
</feature>
<sequence length="369" mass="42355">MPNGIKHFCNIQKIFQYFLFRVQKRRRRLMGLYDEGFSRNLPHSSTVTMTNNFQVVGNFKLNIMMFKREIILNLNKYMIFKFQSSFVPKHEPVQLSDAITLEHFIKEHKRILVLTGAGISTESGIPDYRSANVGLYATSKSRPVIYQQFISNPEVRVRYWARNYIGWPRFSSMLPNYAHTFLKKLEDKNKIVHIITQNVDNLHTKAGSKNVLELHGTAYVVHCLICDYFINRHQFQNVLSKLNPQVFISDIYSVKPDGDVELTPEQIGGFKIPKCPKCEGNLLIPRIVFFGDNIPKERVQTVNDFVEVCDSLLVMGSSLFVYSGYRIVLNTKSANKPVAVVNIGPTRADDCVDIKIEAKFGEILPLINL</sequence>
<dbReference type="InterPro" id="IPR026590">
    <property type="entry name" value="Ssirtuin_cat_dom"/>
</dbReference>
<proteinExistence type="predicted"/>
<feature type="binding site" evidence="3">
    <location>
        <position position="223"/>
    </location>
    <ligand>
        <name>Zn(2+)</name>
        <dbReference type="ChEBI" id="CHEBI:29105"/>
    </ligand>
</feature>
<name>A0A5E4M9L9_9HEMI</name>
<feature type="binding site" evidence="3">
    <location>
        <position position="226"/>
    </location>
    <ligand>
        <name>Zn(2+)</name>
        <dbReference type="ChEBI" id="CHEBI:29105"/>
    </ligand>
</feature>
<dbReference type="OrthoDB" id="424302at2759"/>
<dbReference type="AlphaFoldDB" id="A0A5E4M9L9"/>
<dbReference type="Proteomes" id="UP000325440">
    <property type="component" value="Unassembled WGS sequence"/>
</dbReference>
<dbReference type="InterPro" id="IPR050134">
    <property type="entry name" value="NAD-dep_sirtuin_deacylases"/>
</dbReference>
<dbReference type="PANTHER" id="PTHR11085:SF10">
    <property type="entry name" value="NAD-DEPENDENT PROTEIN DEACYLASE SIRTUIN-5, MITOCHONDRIAL-RELATED"/>
    <property type="match status" value="1"/>
</dbReference>
<dbReference type="PROSITE" id="PS50305">
    <property type="entry name" value="SIRTUIN"/>
    <property type="match status" value="1"/>
</dbReference>
<dbReference type="InterPro" id="IPR026591">
    <property type="entry name" value="Sirtuin_cat_small_dom_sf"/>
</dbReference>
<keyword evidence="2" id="KW-0520">NAD</keyword>
<dbReference type="Gene3D" id="3.30.1600.10">
    <property type="entry name" value="SIR2/SIRT2 'Small Domain"/>
    <property type="match status" value="1"/>
</dbReference>
<dbReference type="InterPro" id="IPR029035">
    <property type="entry name" value="DHS-like_NAD/FAD-binding_dom"/>
</dbReference>
<feature type="active site" description="Proton acceptor" evidence="3">
    <location>
        <position position="215"/>
    </location>
</feature>
<dbReference type="InterPro" id="IPR003000">
    <property type="entry name" value="Sirtuin"/>
</dbReference>
<dbReference type="SUPFAM" id="SSF52467">
    <property type="entry name" value="DHS-like NAD/FAD-binding domain"/>
    <property type="match status" value="1"/>
</dbReference>
<protein>
    <submittedName>
        <fullName evidence="5">Sirtuin family,Sirtuin family, catalytic core domain,DHS-like NAD/FAD-binding domain</fullName>
    </submittedName>
</protein>
<dbReference type="GO" id="GO:0017136">
    <property type="term" value="F:histone deacetylase activity, NAD-dependent"/>
    <property type="evidence" value="ECO:0007669"/>
    <property type="project" value="TreeGrafter"/>
</dbReference>
<feature type="domain" description="Deacetylase sirtuin-type" evidence="4">
    <location>
        <begin position="88"/>
        <end position="369"/>
    </location>
</feature>
<keyword evidence="6" id="KW-1185">Reference proteome</keyword>
<evidence type="ECO:0000313" key="5">
    <source>
        <dbReference type="EMBL" id="VVC28753.1"/>
    </source>
</evidence>